<dbReference type="InterPro" id="IPR011009">
    <property type="entry name" value="Kinase-like_dom_sf"/>
</dbReference>
<feature type="region of interest" description="Disordered" evidence="1">
    <location>
        <begin position="19"/>
        <end position="68"/>
    </location>
</feature>
<reference evidence="4" key="1">
    <citation type="journal article" date="2019" name="Int. J. Syst. Evol. Microbiol.">
        <title>The Global Catalogue of Microorganisms (GCM) 10K type strain sequencing project: providing services to taxonomists for standard genome sequencing and annotation.</title>
        <authorList>
            <consortium name="The Broad Institute Genomics Platform"/>
            <consortium name="The Broad Institute Genome Sequencing Center for Infectious Disease"/>
            <person name="Wu L."/>
            <person name="Ma J."/>
        </authorList>
    </citation>
    <scope>NUCLEOTIDE SEQUENCE [LARGE SCALE GENOMIC DNA]</scope>
    <source>
        <strain evidence="4">WYCCWR 12678</strain>
    </source>
</reference>
<evidence type="ECO:0000313" key="3">
    <source>
        <dbReference type="EMBL" id="MFC4767631.1"/>
    </source>
</evidence>
<dbReference type="Proteomes" id="UP001596002">
    <property type="component" value="Unassembled WGS sequence"/>
</dbReference>
<name>A0ABV9Q0A0_9BACL</name>
<accession>A0ABV9Q0A0</accession>
<comment type="caution">
    <text evidence="3">The sequence shown here is derived from an EMBL/GenBank/DDBJ whole genome shotgun (WGS) entry which is preliminary data.</text>
</comment>
<dbReference type="InterPro" id="IPR047175">
    <property type="entry name" value="CotS-like"/>
</dbReference>
<sequence length="412" mass="47395">MPRIEIPAWVKEFWEELTTPPGFLIPPTSGKQRKNPSGQNNSTPNSSQQRSSRKKTVYVNEDPPEHDVDISNKDVNLVLRAKGFSPKVLEQYPFEIIQAVPVGSVMRLHTSDGTYALKKPPITPKRIQFMSQALNFVSKNGFSGFSRLVPNKRKSPFTLFGEQVYYVTQWVTGQPADFSNLVHVGEAATAIAQFHRASHGFESTIYNPSGAFGIERVLQSRTDEFDLFLAKARTKRKPDAVDRFVLRHAPMYKKQAFQAVKYLEDPRCRNFLSQEEGNPGLCHLDIIAQNLVFTSRNQIYLIDFDRMSYGPRMLDLGHLIRRSLQTNNWQRESALVALVQANNVEPLRHAEYRILQAILTFPQSFWRSCHNHYLKQASPYTLARLEQLYEQEQTRQLFLEDFGQHVDRHRGS</sequence>
<keyword evidence="3" id="KW-0946">Virion</keyword>
<dbReference type="EMBL" id="JBHSHC010000080">
    <property type="protein sequence ID" value="MFC4767631.1"/>
    <property type="molecule type" value="Genomic_DNA"/>
</dbReference>
<dbReference type="NCBIfam" id="TIGR02906">
    <property type="entry name" value="spore_CotS"/>
    <property type="match status" value="1"/>
</dbReference>
<dbReference type="PANTHER" id="PTHR39179:SF1">
    <property type="entry name" value="SPORE COAT PROTEIN I"/>
    <property type="match status" value="1"/>
</dbReference>
<dbReference type="InterPro" id="IPR014255">
    <property type="entry name" value="Spore_coat_CotS"/>
</dbReference>
<keyword evidence="4" id="KW-1185">Reference proteome</keyword>
<dbReference type="Pfam" id="PF01636">
    <property type="entry name" value="APH"/>
    <property type="match status" value="1"/>
</dbReference>
<dbReference type="RefSeq" id="WP_380025554.1">
    <property type="nucleotide sequence ID" value="NZ_JBHSHC010000080.1"/>
</dbReference>
<feature type="domain" description="Aminoglycoside phosphotransferase" evidence="2">
    <location>
        <begin position="106"/>
        <end position="344"/>
    </location>
</feature>
<gene>
    <name evidence="3" type="ORF">ACFO8Q_09685</name>
</gene>
<protein>
    <submittedName>
        <fullName evidence="3">CotS family spore coat protein</fullName>
    </submittedName>
</protein>
<dbReference type="InterPro" id="IPR002575">
    <property type="entry name" value="Aminoglycoside_PTrfase"/>
</dbReference>
<dbReference type="Gene3D" id="3.90.1200.10">
    <property type="match status" value="1"/>
</dbReference>
<organism evidence="3 4">
    <name type="scientific">Effusibacillus consociatus</name>
    <dbReference type="NCBI Taxonomy" id="1117041"/>
    <lineage>
        <taxon>Bacteria</taxon>
        <taxon>Bacillati</taxon>
        <taxon>Bacillota</taxon>
        <taxon>Bacilli</taxon>
        <taxon>Bacillales</taxon>
        <taxon>Alicyclobacillaceae</taxon>
        <taxon>Effusibacillus</taxon>
    </lineage>
</organism>
<proteinExistence type="predicted"/>
<evidence type="ECO:0000313" key="4">
    <source>
        <dbReference type="Proteomes" id="UP001596002"/>
    </source>
</evidence>
<keyword evidence="3" id="KW-0167">Capsid protein</keyword>
<feature type="compositionally biased region" description="Polar residues" evidence="1">
    <location>
        <begin position="35"/>
        <end position="50"/>
    </location>
</feature>
<dbReference type="SUPFAM" id="SSF56112">
    <property type="entry name" value="Protein kinase-like (PK-like)"/>
    <property type="match status" value="1"/>
</dbReference>
<dbReference type="PANTHER" id="PTHR39179">
    <property type="entry name" value="SPORE COAT PROTEIN I"/>
    <property type="match status" value="1"/>
</dbReference>
<dbReference type="Gene3D" id="3.30.200.20">
    <property type="entry name" value="Phosphorylase Kinase, domain 1"/>
    <property type="match status" value="1"/>
</dbReference>
<evidence type="ECO:0000256" key="1">
    <source>
        <dbReference type="SAM" id="MobiDB-lite"/>
    </source>
</evidence>
<evidence type="ECO:0000259" key="2">
    <source>
        <dbReference type="Pfam" id="PF01636"/>
    </source>
</evidence>